<dbReference type="PANTHER" id="PTHR30535">
    <property type="entry name" value="VITAMIN B12-BINDING PROTEIN"/>
    <property type="match status" value="1"/>
</dbReference>
<keyword evidence="4" id="KW-1185">Reference proteome</keyword>
<dbReference type="Proteomes" id="UP000562395">
    <property type="component" value="Unassembled WGS sequence"/>
</dbReference>
<dbReference type="EMBL" id="JACICY010000001">
    <property type="protein sequence ID" value="MBB3859588.1"/>
    <property type="molecule type" value="Genomic_DNA"/>
</dbReference>
<feature type="chain" id="PRO_5031474160" evidence="1">
    <location>
        <begin position="21"/>
        <end position="287"/>
    </location>
</feature>
<evidence type="ECO:0000256" key="1">
    <source>
        <dbReference type="SAM" id="SignalP"/>
    </source>
</evidence>
<dbReference type="InterPro" id="IPR002491">
    <property type="entry name" value="ABC_transptr_periplasmic_BD"/>
</dbReference>
<organism evidence="3 4">
    <name type="scientific">Novosphingobium hassiacum</name>
    <dbReference type="NCBI Taxonomy" id="173676"/>
    <lineage>
        <taxon>Bacteria</taxon>
        <taxon>Pseudomonadati</taxon>
        <taxon>Pseudomonadota</taxon>
        <taxon>Alphaproteobacteria</taxon>
        <taxon>Sphingomonadales</taxon>
        <taxon>Sphingomonadaceae</taxon>
        <taxon>Novosphingobium</taxon>
    </lineage>
</organism>
<sequence length="287" mass="30580">MIRQAVILMLALLSAGCGTAGGRDVPKADGPPRRIVSMNPCVDAVLMEIADPSQIAGVSHYSHDPRATSIPLERALRYPAISGSAEDVIGAAPDLVIAGPHVSIQTIAALKRLSIPLMQVTVPESVAENQAQISEIAARIGRRSAGDALNARIDKAMADSRWNATPIDALIWQGSGLVPGKGTLADELMTHTGFRNMSGPMRLKRWDILPLEGLLDHPPAVLLAGRADMGAGSGDGNRMLTHPALAKARKHIRIEQYPSNLLHCGGPVIIRSVERLAAVRRAWRASR</sequence>
<proteinExistence type="predicted"/>
<evidence type="ECO:0000259" key="2">
    <source>
        <dbReference type="PROSITE" id="PS50983"/>
    </source>
</evidence>
<protein>
    <submittedName>
        <fullName evidence="3">Iron complex transport system substrate-binding protein</fullName>
    </submittedName>
</protein>
<evidence type="ECO:0000313" key="3">
    <source>
        <dbReference type="EMBL" id="MBB3859588.1"/>
    </source>
</evidence>
<comment type="caution">
    <text evidence="3">The sequence shown here is derived from an EMBL/GenBank/DDBJ whole genome shotgun (WGS) entry which is preliminary data.</text>
</comment>
<dbReference type="InterPro" id="IPR050902">
    <property type="entry name" value="ABC_Transporter_SBP"/>
</dbReference>
<dbReference type="Gene3D" id="3.40.50.1980">
    <property type="entry name" value="Nitrogenase molybdenum iron protein domain"/>
    <property type="match status" value="2"/>
</dbReference>
<feature type="domain" description="Fe/B12 periplasmic-binding" evidence="2">
    <location>
        <begin position="34"/>
        <end position="287"/>
    </location>
</feature>
<name>A0A7W5ZV04_9SPHN</name>
<accession>A0A7W5ZV04</accession>
<dbReference type="RefSeq" id="WP_183611805.1">
    <property type="nucleotide sequence ID" value="NZ_JACICY010000001.1"/>
</dbReference>
<reference evidence="3 4" key="1">
    <citation type="submission" date="2020-08" db="EMBL/GenBank/DDBJ databases">
        <title>Genomic Encyclopedia of Type Strains, Phase IV (KMG-IV): sequencing the most valuable type-strain genomes for metagenomic binning, comparative biology and taxonomic classification.</title>
        <authorList>
            <person name="Goeker M."/>
        </authorList>
    </citation>
    <scope>NUCLEOTIDE SEQUENCE [LARGE SCALE GENOMIC DNA]</scope>
    <source>
        <strain evidence="3 4">DSM 14552</strain>
    </source>
</reference>
<keyword evidence="1" id="KW-0732">Signal</keyword>
<dbReference type="PANTHER" id="PTHR30535:SF4">
    <property type="entry name" value="HEMIN-BINDING PERIPLASMIC PROTEIN HMUT"/>
    <property type="match status" value="1"/>
</dbReference>
<feature type="signal peptide" evidence="1">
    <location>
        <begin position="1"/>
        <end position="20"/>
    </location>
</feature>
<dbReference type="PROSITE" id="PS50983">
    <property type="entry name" value="FE_B12_PBP"/>
    <property type="match status" value="1"/>
</dbReference>
<evidence type="ECO:0000313" key="4">
    <source>
        <dbReference type="Proteomes" id="UP000562395"/>
    </source>
</evidence>
<dbReference type="AlphaFoldDB" id="A0A7W5ZV04"/>
<dbReference type="SUPFAM" id="SSF53807">
    <property type="entry name" value="Helical backbone' metal receptor"/>
    <property type="match status" value="1"/>
</dbReference>
<dbReference type="Pfam" id="PF01497">
    <property type="entry name" value="Peripla_BP_2"/>
    <property type="match status" value="1"/>
</dbReference>
<dbReference type="PROSITE" id="PS51257">
    <property type="entry name" value="PROKAR_LIPOPROTEIN"/>
    <property type="match status" value="1"/>
</dbReference>
<gene>
    <name evidence="3" type="ORF">GGQ88_000828</name>
</gene>